<reference evidence="1" key="1">
    <citation type="submission" date="2021-01" db="EMBL/GenBank/DDBJ databases">
        <authorList>
            <person name="Li R."/>
            <person name="Bekaert M."/>
        </authorList>
    </citation>
    <scope>NUCLEOTIDE SEQUENCE</scope>
    <source>
        <strain evidence="1">Farmed</strain>
    </source>
</reference>
<accession>A0A812EIR3</accession>
<proteinExistence type="predicted"/>
<evidence type="ECO:0000313" key="1">
    <source>
        <dbReference type="EMBL" id="CAE1324684.1"/>
    </source>
</evidence>
<evidence type="ECO:0000313" key="2">
    <source>
        <dbReference type="Proteomes" id="UP000597762"/>
    </source>
</evidence>
<name>A0A812EIR3_ACAPH</name>
<gene>
    <name evidence="1" type="ORF">SPHA_74397</name>
</gene>
<protein>
    <submittedName>
        <fullName evidence="1">Uncharacterized protein</fullName>
    </submittedName>
</protein>
<dbReference type="Proteomes" id="UP000597762">
    <property type="component" value="Unassembled WGS sequence"/>
</dbReference>
<dbReference type="EMBL" id="CAHIKZ030005429">
    <property type="protein sequence ID" value="CAE1324684.1"/>
    <property type="molecule type" value="Genomic_DNA"/>
</dbReference>
<organism evidence="1 2">
    <name type="scientific">Acanthosepion pharaonis</name>
    <name type="common">Pharaoh cuttlefish</name>
    <name type="synonym">Sepia pharaonis</name>
    <dbReference type="NCBI Taxonomy" id="158019"/>
    <lineage>
        <taxon>Eukaryota</taxon>
        <taxon>Metazoa</taxon>
        <taxon>Spiralia</taxon>
        <taxon>Lophotrochozoa</taxon>
        <taxon>Mollusca</taxon>
        <taxon>Cephalopoda</taxon>
        <taxon>Coleoidea</taxon>
        <taxon>Decapodiformes</taxon>
        <taxon>Sepiida</taxon>
        <taxon>Sepiina</taxon>
        <taxon>Sepiidae</taxon>
        <taxon>Acanthosepion</taxon>
    </lineage>
</organism>
<dbReference type="AlphaFoldDB" id="A0A812EIR3"/>
<comment type="caution">
    <text evidence="1">The sequence shown here is derived from an EMBL/GenBank/DDBJ whole genome shotgun (WGS) entry which is preliminary data.</text>
</comment>
<keyword evidence="2" id="KW-1185">Reference proteome</keyword>
<sequence length="200" mass="22013">MNRHTYIPETSQRFLAGPGVQPGLRAGANFPKSFDHHSSLLPSLCDASTPAASSSLLQLIPAPSSTPAAFRSLLQHPALLQLPALSCSFRHSCSFQLAPAVYSSPLRRFTDVPRPIPAPADDLIQCPLTSSARYRPDTVQTTSVFFTIHRLQIKTRFPSSTTDRLRLSSFFAIVISLPLCPPFSCTVDWHSHLSARCNKW</sequence>